<feature type="domain" description="Glycosyl hydrolase family 81 N-terminal" evidence="10">
    <location>
        <begin position="222"/>
        <end position="542"/>
    </location>
</feature>
<gene>
    <name evidence="12" type="ORF">KHLLAP_LOCUS5315</name>
</gene>
<comment type="similarity">
    <text evidence="2">Belongs to the glycosyl hydrolase 81 family.</text>
</comment>
<proteinExistence type="inferred from homology"/>
<dbReference type="InterPro" id="IPR005200">
    <property type="entry name" value="Endo-beta-glucanase"/>
</dbReference>
<comment type="catalytic activity">
    <reaction evidence="1">
        <text>Hydrolysis of (1-&gt;3)-beta-D-glucosidic linkages in (1-&gt;3)-beta-D-glucans.</text>
        <dbReference type="EC" id="3.2.1.39"/>
    </reaction>
</comment>
<dbReference type="PANTHER" id="PTHR31983">
    <property type="entry name" value="ENDO-1,3(4)-BETA-GLUCANASE 1"/>
    <property type="match status" value="1"/>
</dbReference>
<evidence type="ECO:0000256" key="1">
    <source>
        <dbReference type="ARBA" id="ARBA00000382"/>
    </source>
</evidence>
<feature type="region of interest" description="Disordered" evidence="9">
    <location>
        <begin position="138"/>
        <end position="193"/>
    </location>
</feature>
<keyword evidence="7" id="KW-0961">Cell wall biogenesis/degradation</keyword>
<evidence type="ECO:0000313" key="13">
    <source>
        <dbReference type="Proteomes" id="UP001295740"/>
    </source>
</evidence>
<evidence type="ECO:0000256" key="8">
    <source>
        <dbReference type="ARBA" id="ARBA00023326"/>
    </source>
</evidence>
<dbReference type="Pfam" id="PF03639">
    <property type="entry name" value="Glyco_hydro_81"/>
    <property type="match status" value="1"/>
</dbReference>
<evidence type="ECO:0000256" key="5">
    <source>
        <dbReference type="ARBA" id="ARBA00023277"/>
    </source>
</evidence>
<dbReference type="InterPro" id="IPR040720">
    <property type="entry name" value="GH81_C"/>
</dbReference>
<evidence type="ECO:0000256" key="4">
    <source>
        <dbReference type="ARBA" id="ARBA00022801"/>
    </source>
</evidence>
<protein>
    <recommendedName>
        <fullName evidence="3">glucan endo-1,3-beta-D-glucosidase</fullName>
        <ecNumber evidence="3">3.2.1.39</ecNumber>
    </recommendedName>
</protein>
<keyword evidence="4" id="KW-0378">Hydrolase</keyword>
<name>A0AAI8YHJ2_9PEZI</name>
<evidence type="ECO:0000256" key="6">
    <source>
        <dbReference type="ARBA" id="ARBA00023295"/>
    </source>
</evidence>
<dbReference type="Pfam" id="PF17652">
    <property type="entry name" value="Glyco_hydro81C"/>
    <property type="match status" value="1"/>
</dbReference>
<dbReference type="PANTHER" id="PTHR31983:SF0">
    <property type="entry name" value="GLUCAN ENDO-1,3-BETA-D-GLUCOSIDASE 2"/>
    <property type="match status" value="1"/>
</dbReference>
<dbReference type="Gene3D" id="1.10.287.1170">
    <property type="entry name" value="glycoside hydrolase family 81 endo-[beta] glucanase"/>
    <property type="match status" value="1"/>
</dbReference>
<comment type="caution">
    <text evidence="12">The sequence shown here is derived from an EMBL/GenBank/DDBJ whole genome shotgun (WGS) entry which is preliminary data.</text>
</comment>
<evidence type="ECO:0000256" key="3">
    <source>
        <dbReference type="ARBA" id="ARBA00012780"/>
    </source>
</evidence>
<dbReference type="EMBL" id="CAUWAG010000007">
    <property type="protein sequence ID" value="CAJ2504847.1"/>
    <property type="molecule type" value="Genomic_DNA"/>
</dbReference>
<organism evidence="12 13">
    <name type="scientific">Anthostomella pinea</name>
    <dbReference type="NCBI Taxonomy" id="933095"/>
    <lineage>
        <taxon>Eukaryota</taxon>
        <taxon>Fungi</taxon>
        <taxon>Dikarya</taxon>
        <taxon>Ascomycota</taxon>
        <taxon>Pezizomycotina</taxon>
        <taxon>Sordariomycetes</taxon>
        <taxon>Xylariomycetidae</taxon>
        <taxon>Xylariales</taxon>
        <taxon>Xylariaceae</taxon>
        <taxon>Anthostomella</taxon>
    </lineage>
</organism>
<dbReference type="PROSITE" id="PS52008">
    <property type="entry name" value="GH81"/>
    <property type="match status" value="1"/>
</dbReference>
<dbReference type="AlphaFoldDB" id="A0AAI8YHJ2"/>
<dbReference type="Gene3D" id="2.70.98.30">
    <property type="entry name" value="Golgi alpha-mannosidase II, domain 4"/>
    <property type="match status" value="1"/>
</dbReference>
<dbReference type="GO" id="GO:0000272">
    <property type="term" value="P:polysaccharide catabolic process"/>
    <property type="evidence" value="ECO:0007669"/>
    <property type="project" value="UniProtKB-KW"/>
</dbReference>
<dbReference type="GO" id="GO:0009986">
    <property type="term" value="C:cell surface"/>
    <property type="evidence" value="ECO:0007669"/>
    <property type="project" value="TreeGrafter"/>
</dbReference>
<keyword evidence="5" id="KW-0119">Carbohydrate metabolism</keyword>
<evidence type="ECO:0000256" key="2">
    <source>
        <dbReference type="ARBA" id="ARBA00010730"/>
    </source>
</evidence>
<evidence type="ECO:0000256" key="7">
    <source>
        <dbReference type="ARBA" id="ARBA00023316"/>
    </source>
</evidence>
<sequence>MLQVNISWEVPLDNSNSTKLKRTSFEAVPPQDPYREGYSPISTNKDPHREGYSPISSSRDPNREGYQSVAVPTVTESPGAVQILPPLTTGGDKPDTTGIIFTSLETGGRVSEFPFLTNPIPNPTSLIVPFGPVAIPTSTPKPNSATPSPVDTSPAKASSANSGPTRARQAETSTAKPNLANTSSTKETTAKMTDNATASSNIFGAAIATTAPPSVFQVRKDHPVPRLGVTGSPPIGTNKFYANFFLGGQNSPAYVHPYSLAWAKGQGATSSWGMSISHIEANQRVYGQVLPETGAARYFLSPTGVQSLCLSAVELGSTTSLTTDNLNSHSVNVNLHASAQGDPLITYPMVQGMGLVTAVYKGSTPQIESGILFKTITKSSKGPKPGITKYSITLEDGKVWHVYACSTSGDALDLQVSSSKLAKAAKPFNGFIQVAKDPGDAEAIIDAAAGAYPIGATLSATASGSKGTYTLTFQKAGFSDVKLLMYALPHHVASFDDNTSKAASTAKLQTTTKGMAVGVVADSWTMVEPNMPVSMYLAPWDPATGSKTTLKDSCVSTVSASAVKELSQNVDQQSNQNSMYFSGKALAKFTMLCYTANDLLKNPKLAQSGLTNLKAAFTRFITNKQQYPLYYESAWGGIVSSATYETGNNGADFGNTFYNDHHFHYGYFIYAAAIIGYLDASWLTKENVDYINTMVRDIANPSNTDKYFPVSRNFDWYHGHSWAHGLYETLDGKDQESSSEDALAAYAIKVWGKTIKDANMEARGNLMLSILSRSLNEYYLYSSGNTVQPANFVGNRVAGIMFENKCDHTTYFGGNIEYVQGIHMLPLIPSTKFTRPAAFVKEEWAALFDNGRAEKVDGGWKGILFGNLATVDPQAAWSFFTDKDFDPSWIDGGASLTWYLAYAAAFM</sequence>
<dbReference type="GO" id="GO:0042973">
    <property type="term" value="F:glucan endo-1,3-beta-D-glucosidase activity"/>
    <property type="evidence" value="ECO:0007669"/>
    <property type="project" value="UniProtKB-EC"/>
</dbReference>
<keyword evidence="8" id="KW-0624">Polysaccharide degradation</keyword>
<evidence type="ECO:0000259" key="10">
    <source>
        <dbReference type="Pfam" id="PF03639"/>
    </source>
</evidence>
<dbReference type="Proteomes" id="UP001295740">
    <property type="component" value="Unassembled WGS sequence"/>
</dbReference>
<evidence type="ECO:0000313" key="12">
    <source>
        <dbReference type="EMBL" id="CAJ2504847.1"/>
    </source>
</evidence>
<feature type="region of interest" description="Disordered" evidence="9">
    <location>
        <begin position="12"/>
        <end position="65"/>
    </location>
</feature>
<keyword evidence="13" id="KW-1185">Reference proteome</keyword>
<reference evidence="12" key="1">
    <citation type="submission" date="2023-10" db="EMBL/GenBank/DDBJ databases">
        <authorList>
            <person name="Hackl T."/>
        </authorList>
    </citation>
    <scope>NUCLEOTIDE SEQUENCE</scope>
</reference>
<dbReference type="Gene3D" id="1.20.5.420">
    <property type="entry name" value="Immunoglobulin FC, subunit C"/>
    <property type="match status" value="1"/>
</dbReference>
<evidence type="ECO:0000256" key="9">
    <source>
        <dbReference type="SAM" id="MobiDB-lite"/>
    </source>
</evidence>
<evidence type="ECO:0000259" key="11">
    <source>
        <dbReference type="Pfam" id="PF17652"/>
    </source>
</evidence>
<dbReference type="GO" id="GO:0071555">
    <property type="term" value="P:cell wall organization"/>
    <property type="evidence" value="ECO:0007669"/>
    <property type="project" value="UniProtKB-KW"/>
</dbReference>
<dbReference type="GO" id="GO:0052861">
    <property type="term" value="F:endo-1,3(4)-beta-glucanase activity"/>
    <property type="evidence" value="ECO:0007669"/>
    <property type="project" value="InterPro"/>
</dbReference>
<keyword evidence="6" id="KW-0326">Glycosidase</keyword>
<feature type="domain" description="Glycosyl hydrolase family 81 C-terminal" evidence="11">
    <location>
        <begin position="551"/>
        <end position="900"/>
    </location>
</feature>
<accession>A0AAI8YHJ2</accession>
<dbReference type="EC" id="3.2.1.39" evidence="3"/>
<dbReference type="InterPro" id="IPR040451">
    <property type="entry name" value="GH81_N"/>
</dbReference>